<dbReference type="Proteomes" id="UP001286313">
    <property type="component" value="Unassembled WGS sequence"/>
</dbReference>
<dbReference type="AlphaFoldDB" id="A0AAE1EIZ0"/>
<keyword evidence="3" id="KW-1185">Reference proteome</keyword>
<name>A0AAE1EIZ0_PETCI</name>
<sequence length="81" mass="7333">NSTTALTKGTVAGGAGSSAGAAGGSLAGAAGGAGGAAGGGKAEDGADAKDSAGRPLVPVNKNLGNVKAEHGAHPSYKARMC</sequence>
<organism evidence="2 3">
    <name type="scientific">Petrolisthes cinctipes</name>
    <name type="common">Flat porcelain crab</name>
    <dbReference type="NCBI Taxonomy" id="88211"/>
    <lineage>
        <taxon>Eukaryota</taxon>
        <taxon>Metazoa</taxon>
        <taxon>Ecdysozoa</taxon>
        <taxon>Arthropoda</taxon>
        <taxon>Crustacea</taxon>
        <taxon>Multicrustacea</taxon>
        <taxon>Malacostraca</taxon>
        <taxon>Eumalacostraca</taxon>
        <taxon>Eucarida</taxon>
        <taxon>Decapoda</taxon>
        <taxon>Pleocyemata</taxon>
        <taxon>Anomura</taxon>
        <taxon>Galatheoidea</taxon>
        <taxon>Porcellanidae</taxon>
        <taxon>Petrolisthes</taxon>
    </lineage>
</organism>
<proteinExistence type="predicted"/>
<feature type="region of interest" description="Disordered" evidence="1">
    <location>
        <begin position="29"/>
        <end position="81"/>
    </location>
</feature>
<comment type="caution">
    <text evidence="2">The sequence shown here is derived from an EMBL/GenBank/DDBJ whole genome shotgun (WGS) entry which is preliminary data.</text>
</comment>
<evidence type="ECO:0000313" key="3">
    <source>
        <dbReference type="Proteomes" id="UP001286313"/>
    </source>
</evidence>
<dbReference type="EMBL" id="JAWQEG010007394">
    <property type="protein sequence ID" value="KAK3852480.1"/>
    <property type="molecule type" value="Genomic_DNA"/>
</dbReference>
<accession>A0AAE1EIZ0</accession>
<evidence type="ECO:0000313" key="2">
    <source>
        <dbReference type="EMBL" id="KAK3852480.1"/>
    </source>
</evidence>
<gene>
    <name evidence="2" type="ORF">Pcinc_040937</name>
</gene>
<feature type="non-terminal residue" evidence="2">
    <location>
        <position position="81"/>
    </location>
</feature>
<protein>
    <submittedName>
        <fullName evidence="2">Uncharacterized protein</fullName>
    </submittedName>
</protein>
<feature type="compositionally biased region" description="Gly residues" evidence="1">
    <location>
        <begin position="29"/>
        <end position="40"/>
    </location>
</feature>
<reference evidence="2" key="1">
    <citation type="submission" date="2023-10" db="EMBL/GenBank/DDBJ databases">
        <title>Genome assemblies of two species of porcelain crab, Petrolisthes cinctipes and Petrolisthes manimaculis (Anomura: Porcellanidae).</title>
        <authorList>
            <person name="Angst P."/>
        </authorList>
    </citation>
    <scope>NUCLEOTIDE SEQUENCE</scope>
    <source>
        <strain evidence="2">PB745_01</strain>
        <tissue evidence="2">Gill</tissue>
    </source>
</reference>
<feature type="compositionally biased region" description="Basic and acidic residues" evidence="1">
    <location>
        <begin position="41"/>
        <end position="52"/>
    </location>
</feature>
<evidence type="ECO:0000256" key="1">
    <source>
        <dbReference type="SAM" id="MobiDB-lite"/>
    </source>
</evidence>